<evidence type="ECO:0000256" key="4">
    <source>
        <dbReference type="ARBA" id="ARBA00023055"/>
    </source>
</evidence>
<dbReference type="VEuPathDB" id="MicrosporidiaDB:DI09_153p20"/>
<dbReference type="GO" id="GO:0120009">
    <property type="term" value="P:intermembrane lipid transfer"/>
    <property type="evidence" value="ECO:0007669"/>
    <property type="project" value="UniProtKB-ARBA"/>
</dbReference>
<evidence type="ECO:0000256" key="3">
    <source>
        <dbReference type="ARBA" id="ARBA00022553"/>
    </source>
</evidence>
<dbReference type="InterPro" id="IPR018494">
    <property type="entry name" value="Oxysterol-bd_CS"/>
</dbReference>
<accession>A0A098VXV0</accession>
<dbReference type="Gene3D" id="2.30.29.30">
    <property type="entry name" value="Pleckstrin-homology domain (PH domain)/Phosphotyrosine-binding domain (PTB)"/>
    <property type="match status" value="1"/>
</dbReference>
<feature type="region of interest" description="Disordered" evidence="7">
    <location>
        <begin position="399"/>
        <end position="426"/>
    </location>
</feature>
<dbReference type="GO" id="GO:0016020">
    <property type="term" value="C:membrane"/>
    <property type="evidence" value="ECO:0007669"/>
    <property type="project" value="TreeGrafter"/>
</dbReference>
<dbReference type="GeneID" id="25258511"/>
<dbReference type="GO" id="GO:0032934">
    <property type="term" value="F:sterol binding"/>
    <property type="evidence" value="ECO:0007669"/>
    <property type="project" value="TreeGrafter"/>
</dbReference>
<dbReference type="InterPro" id="IPR001849">
    <property type="entry name" value="PH_domain"/>
</dbReference>
<keyword evidence="2" id="KW-0813">Transport</keyword>
<evidence type="ECO:0000256" key="5">
    <source>
        <dbReference type="ARBA" id="ARBA00023121"/>
    </source>
</evidence>
<sequence>MSQCQSLVGLKNNQNNFEDEEGDSIKKGSRLRNSHRLIYNISGAAKSVTVNSTSYLFSAVSKGIKGTKNGIMGLVNGYSTNSVSEPMLQMQSSQNLDLEPSVEPGFPSDRLMAELFEDKESSDTENSVSDPETCSQDFYSGYLQKWTNYYGGYRKRFFSVDPIRNTLSYYKSEHDWPDKPRAVAPLSRLKILLPLNPTGSFLSASATSSTIERNAPLKFDIIIIKPKGSKHRSADKELPLDKRELEPKFSIWHLKADTNEQSFQWISLLARVSSKSSRPSSANSSPFSRDVTCPLMTPSHPFFGQRPSSAVLSKDWDGIFHDLIAICNTETITKFTFQTIRELLFLLKSCREEELRLHADQIACLKEKLRWLAFQTMPSQASSSVDELRASEVGFKYREKIVPESEETEEPEEPEESEENKETDAYSLTLTEGSSNAGSIDSDMSSSGDDLFFECQNYKSSPKAEFSINELSVGLEITEASEVVASSKTEIECLPDNLSKSAIGYPLTPRNRLPGFASIDLSTVSVWSVLRQAIGKDLTKLCVPIQFNEPLSMLQRVAEDMEYWELIEQSITEPLPERRLLLISAFALSVYSTTSGGRLGKPFNPLLHETYELVYRDQKSSPPRVAFRYISEQVSHHPPIAASVAEGNGWIFESETRVKMSFWGKYISLIPAGSNRLIITLPCGVQEVYSWKRVTSNIHNIFIGKMRMDHSGEMDITCHSNGYHCRLVFMSDSSHQSNSEIHNVRGHVFPPSPEGGSKINPPSFIIEGAWYSSIWAFPLVNNVPLDAEKFIIWRANERPEWSSSMFHFTSFAMSLNELTPELGDAIAPTDSRWRLDQRALEDGRLEDGISLKESLEKRQRKRKGAESHQSPIWFVKNTEKHYSSVDKIFPIAWKYLGGYWEARESPSKWSTIGLPTIFLDENCT</sequence>
<dbReference type="Proteomes" id="UP000029725">
    <property type="component" value="Unassembled WGS sequence"/>
</dbReference>
<comment type="similarity">
    <text evidence="1 6">Belongs to the OSBP family.</text>
</comment>
<dbReference type="InterPro" id="IPR000648">
    <property type="entry name" value="Oxysterol-bd"/>
</dbReference>
<evidence type="ECO:0000256" key="7">
    <source>
        <dbReference type="SAM" id="MobiDB-lite"/>
    </source>
</evidence>
<dbReference type="Gene3D" id="2.40.160.120">
    <property type="match status" value="1"/>
</dbReference>
<feature type="compositionally biased region" description="Acidic residues" evidence="7">
    <location>
        <begin position="404"/>
        <end position="421"/>
    </location>
</feature>
<protein>
    <recommendedName>
        <fullName evidence="8">PH domain-containing protein</fullName>
    </recommendedName>
</protein>
<dbReference type="SUPFAM" id="SSF144000">
    <property type="entry name" value="Oxysterol-binding protein-like"/>
    <property type="match status" value="1"/>
</dbReference>
<evidence type="ECO:0000256" key="6">
    <source>
        <dbReference type="RuleBase" id="RU003844"/>
    </source>
</evidence>
<dbReference type="PROSITE" id="PS01013">
    <property type="entry name" value="OSBP"/>
    <property type="match status" value="1"/>
</dbReference>
<keyword evidence="10" id="KW-1185">Reference proteome</keyword>
<keyword evidence="3" id="KW-0597">Phosphoprotein</keyword>
<dbReference type="GO" id="GO:0005829">
    <property type="term" value="C:cytosol"/>
    <property type="evidence" value="ECO:0007669"/>
    <property type="project" value="TreeGrafter"/>
</dbReference>
<comment type="caution">
    <text evidence="9">The sequence shown here is derived from an EMBL/GenBank/DDBJ whole genome shotgun (WGS) entry which is preliminary data.</text>
</comment>
<dbReference type="RefSeq" id="XP_013239037.1">
    <property type="nucleotide sequence ID" value="XM_013383583.1"/>
</dbReference>
<reference evidence="9 10" key="1">
    <citation type="submission" date="2014-04" db="EMBL/GenBank/DDBJ databases">
        <title>A new species of microsporidia sheds light on the evolution of extreme parasitism.</title>
        <authorList>
            <person name="Haag K.L."/>
            <person name="James T.Y."/>
            <person name="Larsson R."/>
            <person name="Schaer T.M."/>
            <person name="Refardt D."/>
            <person name="Pombert J.-F."/>
            <person name="Ebert D."/>
        </authorList>
    </citation>
    <scope>NUCLEOTIDE SEQUENCE [LARGE SCALE GENOMIC DNA]</scope>
    <source>
        <strain evidence="9 10">UGP3</strain>
        <tissue evidence="9">Spores</tissue>
    </source>
</reference>
<feature type="domain" description="PH" evidence="8">
    <location>
        <begin position="136"/>
        <end position="274"/>
    </location>
</feature>
<dbReference type="PANTHER" id="PTHR10972">
    <property type="entry name" value="OXYSTEROL-BINDING PROTEIN-RELATED"/>
    <property type="match status" value="1"/>
</dbReference>
<name>A0A098VXV0_9MICR</name>
<dbReference type="EMBL" id="JMKJ01000059">
    <property type="protein sequence ID" value="KGG52601.1"/>
    <property type="molecule type" value="Genomic_DNA"/>
</dbReference>
<dbReference type="PANTHER" id="PTHR10972:SF205">
    <property type="entry name" value="OXYSTEROL-BINDING PROTEIN 1"/>
    <property type="match status" value="1"/>
</dbReference>
<dbReference type="PROSITE" id="PS50003">
    <property type="entry name" value="PH_DOMAIN"/>
    <property type="match status" value="1"/>
</dbReference>
<dbReference type="InterPro" id="IPR037239">
    <property type="entry name" value="OSBP_sf"/>
</dbReference>
<dbReference type="SUPFAM" id="SSF50729">
    <property type="entry name" value="PH domain-like"/>
    <property type="match status" value="1"/>
</dbReference>
<evidence type="ECO:0000259" key="8">
    <source>
        <dbReference type="PROSITE" id="PS50003"/>
    </source>
</evidence>
<evidence type="ECO:0000256" key="2">
    <source>
        <dbReference type="ARBA" id="ARBA00022448"/>
    </source>
</evidence>
<proteinExistence type="inferred from homology"/>
<evidence type="ECO:0000313" key="9">
    <source>
        <dbReference type="EMBL" id="KGG52601.1"/>
    </source>
</evidence>
<keyword evidence="4" id="KW-0445">Lipid transport</keyword>
<evidence type="ECO:0000256" key="1">
    <source>
        <dbReference type="ARBA" id="ARBA00008842"/>
    </source>
</evidence>
<dbReference type="AlphaFoldDB" id="A0A098VXV0"/>
<dbReference type="SMART" id="SM00233">
    <property type="entry name" value="PH"/>
    <property type="match status" value="1"/>
</dbReference>
<keyword evidence="5" id="KW-0446">Lipid-binding</keyword>
<gene>
    <name evidence="9" type="ORF">DI09_153p20</name>
</gene>
<dbReference type="HOGENOM" id="CLU_315945_0_0_1"/>
<dbReference type="InterPro" id="IPR011993">
    <property type="entry name" value="PH-like_dom_sf"/>
</dbReference>
<organism evidence="9 10">
    <name type="scientific">Mitosporidium daphniae</name>
    <dbReference type="NCBI Taxonomy" id="1485682"/>
    <lineage>
        <taxon>Eukaryota</taxon>
        <taxon>Fungi</taxon>
        <taxon>Fungi incertae sedis</taxon>
        <taxon>Microsporidia</taxon>
        <taxon>Mitosporidium</taxon>
    </lineage>
</organism>
<dbReference type="Pfam" id="PF01237">
    <property type="entry name" value="Oxysterol_BP"/>
    <property type="match status" value="1"/>
</dbReference>
<dbReference type="FunFam" id="2.40.160.120:FF:000001">
    <property type="entry name" value="Oxysterol-binding protein"/>
    <property type="match status" value="1"/>
</dbReference>
<dbReference type="OrthoDB" id="1854502at2759"/>
<evidence type="ECO:0000313" key="10">
    <source>
        <dbReference type="Proteomes" id="UP000029725"/>
    </source>
</evidence>